<dbReference type="EMBL" id="ACVN02000221">
    <property type="protein sequence ID" value="ERK54141.1"/>
    <property type="molecule type" value="Genomic_DNA"/>
</dbReference>
<keyword evidence="3" id="KW-1185">Reference proteome</keyword>
<comment type="caution">
    <text evidence="2">The sequence shown here is derived from an EMBL/GenBank/DDBJ whole genome shotgun (WGS) entry which is preliminary data.</text>
</comment>
<evidence type="ECO:0000256" key="1">
    <source>
        <dbReference type="SAM" id="MobiDB-lite"/>
    </source>
</evidence>
<evidence type="ECO:0000313" key="2">
    <source>
        <dbReference type="EMBL" id="ERK54141.1"/>
    </source>
</evidence>
<sequence>MTNGTLTMKPGAAPRRHPVTTDAASTHSDHHHLTRPGCPTRQIPRKSLSRDEPIDSTTNRSYF</sequence>
<evidence type="ECO:0000313" key="3">
    <source>
        <dbReference type="Proteomes" id="UP000017052"/>
    </source>
</evidence>
<proteinExistence type="predicted"/>
<feature type="region of interest" description="Disordered" evidence="1">
    <location>
        <begin position="1"/>
        <end position="63"/>
    </location>
</feature>
<name>U2QCI8_9ACTN</name>
<protein>
    <submittedName>
        <fullName evidence="2">Uncharacterized protein</fullName>
    </submittedName>
</protein>
<dbReference type="Proteomes" id="UP000017052">
    <property type="component" value="Unassembled WGS sequence"/>
</dbReference>
<accession>U2QCI8</accession>
<reference evidence="2" key="1">
    <citation type="submission" date="2013-08" db="EMBL/GenBank/DDBJ databases">
        <authorList>
            <person name="Durkin A.S."/>
            <person name="Haft D.R."/>
            <person name="McCorrison J."/>
            <person name="Torralba M."/>
            <person name="Gillis M."/>
            <person name="Haft D.H."/>
            <person name="Methe B."/>
            <person name="Sutton G."/>
            <person name="Nelson K.E."/>
        </authorList>
    </citation>
    <scope>NUCLEOTIDE SEQUENCE [LARGE SCALE GENOMIC DNA]</scope>
    <source>
        <strain evidence="2">F0233</strain>
    </source>
</reference>
<gene>
    <name evidence="2" type="ORF">HMPREF0682_2651</name>
</gene>
<organism evidence="2 3">
    <name type="scientific">Propionibacterium acidifaciens F0233</name>
    <dbReference type="NCBI Taxonomy" id="553198"/>
    <lineage>
        <taxon>Bacteria</taxon>
        <taxon>Bacillati</taxon>
        <taxon>Actinomycetota</taxon>
        <taxon>Actinomycetes</taxon>
        <taxon>Propionibacteriales</taxon>
        <taxon>Propionibacteriaceae</taxon>
        <taxon>Propionibacterium</taxon>
    </lineage>
</organism>
<dbReference type="AlphaFoldDB" id="U2QCI8"/>